<protein>
    <submittedName>
        <fullName evidence="2">Uncharacterized protein</fullName>
    </submittedName>
</protein>
<comment type="caution">
    <text evidence="2">The sequence shown here is derived from an EMBL/GenBank/DDBJ whole genome shotgun (WGS) entry which is preliminary data.</text>
</comment>
<keyword evidence="1" id="KW-0812">Transmembrane</keyword>
<proteinExistence type="predicted"/>
<reference evidence="2 3" key="1">
    <citation type="submission" date="2015-12" db="EMBL/GenBank/DDBJ databases">
        <authorList>
            <person name="Andreevskaya M."/>
        </authorList>
    </citation>
    <scope>NUCLEOTIDE SEQUENCE [LARGE SCALE GENOMIC DNA]</scope>
    <source>
        <strain evidence="2 3">C122c</strain>
    </source>
</reference>
<evidence type="ECO:0000313" key="2">
    <source>
        <dbReference type="EMBL" id="CUW19681.1"/>
    </source>
</evidence>
<dbReference type="Proteomes" id="UP000199271">
    <property type="component" value="Unassembled WGS sequence"/>
</dbReference>
<keyword evidence="1" id="KW-1133">Transmembrane helix</keyword>
<feature type="transmembrane region" description="Helical" evidence="1">
    <location>
        <begin position="6"/>
        <end position="33"/>
    </location>
</feature>
<accession>A0ABP2B9V5</accession>
<evidence type="ECO:0000256" key="1">
    <source>
        <dbReference type="SAM" id="Phobius"/>
    </source>
</evidence>
<gene>
    <name evidence="2" type="ORF">C122C_1089</name>
</gene>
<evidence type="ECO:0000313" key="3">
    <source>
        <dbReference type="Proteomes" id="UP000199271"/>
    </source>
</evidence>
<dbReference type="EMBL" id="FBSY01000021">
    <property type="protein sequence ID" value="CUW19681.1"/>
    <property type="molecule type" value="Genomic_DNA"/>
</dbReference>
<organism evidence="2 3">
    <name type="scientific">Leuconostoc gasicomitatum</name>
    <dbReference type="NCBI Taxonomy" id="115778"/>
    <lineage>
        <taxon>Bacteria</taxon>
        <taxon>Bacillati</taxon>
        <taxon>Bacillota</taxon>
        <taxon>Bacilli</taxon>
        <taxon>Lactobacillales</taxon>
        <taxon>Lactobacillaceae</taxon>
        <taxon>Leuconostoc</taxon>
        <taxon>Leuconostoc gelidum group</taxon>
    </lineage>
</organism>
<feature type="transmembrane region" description="Helical" evidence="1">
    <location>
        <begin position="45"/>
        <end position="64"/>
    </location>
</feature>
<keyword evidence="3" id="KW-1185">Reference proteome</keyword>
<keyword evidence="1" id="KW-0472">Membrane</keyword>
<name>A0ABP2B9V5_9LACO</name>
<sequence length="67" mass="7703">MLIDFTLVLIVGFIIAINGFILMLCGTIWIKPWGKQYKITNGKRFSLGLILLALDCIFVLWQVFLKQ</sequence>